<evidence type="ECO:0000313" key="1">
    <source>
        <dbReference type="EMBL" id="MPN30032.1"/>
    </source>
</evidence>
<comment type="caution">
    <text evidence="1">The sequence shown here is derived from an EMBL/GenBank/DDBJ whole genome shotgun (WGS) entry which is preliminary data.</text>
</comment>
<dbReference type="EMBL" id="VSSQ01080997">
    <property type="protein sequence ID" value="MPN30032.1"/>
    <property type="molecule type" value="Genomic_DNA"/>
</dbReference>
<dbReference type="AlphaFoldDB" id="A0A645GVI3"/>
<name>A0A645GVI3_9ZZZZ</name>
<sequence length="79" mass="8085">MIKAAVGVLYLGLIFLNTSGNNPSSAAPTALLAVVKNHPEVAPKVDINAPKAMKFPPQFAPVALFIISASGASDLARVA</sequence>
<gene>
    <name evidence="1" type="ORF">SDC9_177489</name>
</gene>
<proteinExistence type="predicted"/>
<protein>
    <submittedName>
        <fullName evidence="1">Uncharacterized protein</fullName>
    </submittedName>
</protein>
<organism evidence="1">
    <name type="scientific">bioreactor metagenome</name>
    <dbReference type="NCBI Taxonomy" id="1076179"/>
    <lineage>
        <taxon>unclassified sequences</taxon>
        <taxon>metagenomes</taxon>
        <taxon>ecological metagenomes</taxon>
    </lineage>
</organism>
<accession>A0A645GVI3</accession>
<reference evidence="1" key="1">
    <citation type="submission" date="2019-08" db="EMBL/GenBank/DDBJ databases">
        <authorList>
            <person name="Kucharzyk K."/>
            <person name="Murdoch R.W."/>
            <person name="Higgins S."/>
            <person name="Loffler F."/>
        </authorList>
    </citation>
    <scope>NUCLEOTIDE SEQUENCE</scope>
</reference>